<dbReference type="RefSeq" id="WP_132251040.1">
    <property type="nucleotide sequence ID" value="NZ_SMAL01000003.1"/>
</dbReference>
<evidence type="ECO:0000313" key="8">
    <source>
        <dbReference type="EMBL" id="TCT15389.1"/>
    </source>
</evidence>
<evidence type="ECO:0000313" key="9">
    <source>
        <dbReference type="Proteomes" id="UP000294902"/>
    </source>
</evidence>
<feature type="transmembrane region" description="Helical" evidence="6">
    <location>
        <begin position="225"/>
        <end position="243"/>
    </location>
</feature>
<dbReference type="Proteomes" id="UP000294902">
    <property type="component" value="Unassembled WGS sequence"/>
</dbReference>
<evidence type="ECO:0000256" key="6">
    <source>
        <dbReference type="SAM" id="Phobius"/>
    </source>
</evidence>
<evidence type="ECO:0000256" key="1">
    <source>
        <dbReference type="ARBA" id="ARBA00004651"/>
    </source>
</evidence>
<keyword evidence="3 6" id="KW-0812">Transmembrane</keyword>
<reference evidence="8 9" key="1">
    <citation type="submission" date="2019-03" db="EMBL/GenBank/DDBJ databases">
        <title>Genomic Encyclopedia of Type Strains, Phase IV (KMG-IV): sequencing the most valuable type-strain genomes for metagenomic binning, comparative biology and taxonomic classification.</title>
        <authorList>
            <person name="Goeker M."/>
        </authorList>
    </citation>
    <scope>NUCLEOTIDE SEQUENCE [LARGE SCALE GENOMIC DNA]</scope>
    <source>
        <strain evidence="8 9">DSM 24629</strain>
    </source>
</reference>
<dbReference type="GO" id="GO:0022857">
    <property type="term" value="F:transmembrane transporter activity"/>
    <property type="evidence" value="ECO:0007669"/>
    <property type="project" value="InterPro"/>
</dbReference>
<keyword evidence="5 6" id="KW-0472">Membrane</keyword>
<feature type="transmembrane region" description="Helical" evidence="6">
    <location>
        <begin position="344"/>
        <end position="366"/>
    </location>
</feature>
<feature type="transmembrane region" description="Helical" evidence="6">
    <location>
        <begin position="310"/>
        <end position="332"/>
    </location>
</feature>
<gene>
    <name evidence="8" type="ORF">EDC18_10394</name>
</gene>
<feature type="transmembrane region" description="Helical" evidence="6">
    <location>
        <begin position="133"/>
        <end position="151"/>
    </location>
</feature>
<dbReference type="Pfam" id="PF07690">
    <property type="entry name" value="MFS_1"/>
    <property type="match status" value="1"/>
</dbReference>
<sequence>MNGIKKGWLVTFAATGINLVLGMLYIWSIMNKNLVSNYNWSSTEASLPYSVCIVVFAFIMIFAGRLQDKKGPQLSALLGGFLLGTGLILSGLVIESPFLMVLTYGVMGGSGIGVCYAATTPPAVKWFPLNKKGLISGIVVGGVGFAAVYISPLTNWLLTLFPLSTTFMILGVGSLVIIWTLSIFLVNPPSDYNPYKSQTSKGTSSGLKQFDWNEMLKTLAFYKYWIIYTFAASAGLMLIGHISPIAVAQANWEKGFYLVVILALGNTGGRVMAGILSDKIGYTRSLQIVLIIQALNMFLFSQFVNTITLGIGTAIAGLGYGALFSIFPAIIADHYGTKNLGVNYGLLFTSFGVAGIIGPLLAGSILDATGAYTLSYILSGVLLLIATLLTLIKTSVNNKIPEQIAKLPQSS</sequence>
<feature type="transmembrane region" description="Helical" evidence="6">
    <location>
        <begin position="100"/>
        <end position="121"/>
    </location>
</feature>
<keyword evidence="2" id="KW-0813">Transport</keyword>
<dbReference type="GO" id="GO:0005886">
    <property type="term" value="C:plasma membrane"/>
    <property type="evidence" value="ECO:0007669"/>
    <property type="project" value="UniProtKB-SubCell"/>
</dbReference>
<comment type="caution">
    <text evidence="8">The sequence shown here is derived from an EMBL/GenBank/DDBJ whole genome shotgun (WGS) entry which is preliminary data.</text>
</comment>
<feature type="transmembrane region" description="Helical" evidence="6">
    <location>
        <begin position="372"/>
        <end position="392"/>
    </location>
</feature>
<protein>
    <submittedName>
        <fullName evidence="8">OFA family oxalate/formate antiporter-like MFS transporter</fullName>
    </submittedName>
</protein>
<dbReference type="PANTHER" id="PTHR11360">
    <property type="entry name" value="MONOCARBOXYLATE TRANSPORTER"/>
    <property type="match status" value="1"/>
</dbReference>
<feature type="transmembrane region" description="Helical" evidence="6">
    <location>
        <begin position="7"/>
        <end position="27"/>
    </location>
</feature>
<comment type="subcellular location">
    <subcellularLocation>
        <location evidence="1">Cell membrane</location>
        <topology evidence="1">Multi-pass membrane protein</topology>
    </subcellularLocation>
</comment>
<dbReference type="OrthoDB" id="9793415at2"/>
<dbReference type="InterPro" id="IPR036259">
    <property type="entry name" value="MFS_trans_sf"/>
</dbReference>
<dbReference type="InterPro" id="IPR020846">
    <property type="entry name" value="MFS_dom"/>
</dbReference>
<organism evidence="8 9">
    <name type="scientific">Natranaerovirga pectinivora</name>
    <dbReference type="NCBI Taxonomy" id="682400"/>
    <lineage>
        <taxon>Bacteria</taxon>
        <taxon>Bacillati</taxon>
        <taxon>Bacillota</taxon>
        <taxon>Clostridia</taxon>
        <taxon>Lachnospirales</taxon>
        <taxon>Natranaerovirgaceae</taxon>
        <taxon>Natranaerovirga</taxon>
    </lineage>
</organism>
<dbReference type="CDD" id="cd17353">
    <property type="entry name" value="MFS_OFA_like"/>
    <property type="match status" value="1"/>
</dbReference>
<dbReference type="PANTHER" id="PTHR11360:SF304">
    <property type="entry name" value="MFS DOMAIN-CONTAINING PROTEIN"/>
    <property type="match status" value="1"/>
</dbReference>
<dbReference type="AlphaFoldDB" id="A0A4R3MP71"/>
<accession>A0A4R3MP71</accession>
<feature type="transmembrane region" description="Helical" evidence="6">
    <location>
        <begin position="163"/>
        <end position="186"/>
    </location>
</feature>
<name>A0A4R3MP71_9FIRM</name>
<proteinExistence type="predicted"/>
<feature type="domain" description="Major facilitator superfamily (MFS) profile" evidence="7">
    <location>
        <begin position="1"/>
        <end position="398"/>
    </location>
</feature>
<feature type="transmembrane region" description="Helical" evidence="6">
    <location>
        <begin position="255"/>
        <end position="273"/>
    </location>
</feature>
<evidence type="ECO:0000256" key="3">
    <source>
        <dbReference type="ARBA" id="ARBA00022692"/>
    </source>
</evidence>
<dbReference type="EMBL" id="SMAL01000003">
    <property type="protein sequence ID" value="TCT15389.1"/>
    <property type="molecule type" value="Genomic_DNA"/>
</dbReference>
<keyword evidence="9" id="KW-1185">Reference proteome</keyword>
<evidence type="ECO:0000256" key="5">
    <source>
        <dbReference type="ARBA" id="ARBA00023136"/>
    </source>
</evidence>
<dbReference type="Gene3D" id="1.20.1250.20">
    <property type="entry name" value="MFS general substrate transporter like domains"/>
    <property type="match status" value="2"/>
</dbReference>
<evidence type="ECO:0000256" key="2">
    <source>
        <dbReference type="ARBA" id="ARBA00022448"/>
    </source>
</evidence>
<dbReference type="PROSITE" id="PS50850">
    <property type="entry name" value="MFS"/>
    <property type="match status" value="1"/>
</dbReference>
<keyword evidence="4 6" id="KW-1133">Transmembrane helix</keyword>
<feature type="transmembrane region" description="Helical" evidence="6">
    <location>
        <begin position="285"/>
        <end position="304"/>
    </location>
</feature>
<feature type="transmembrane region" description="Helical" evidence="6">
    <location>
        <begin position="76"/>
        <end position="94"/>
    </location>
</feature>
<dbReference type="InterPro" id="IPR050327">
    <property type="entry name" value="Proton-linked_MCT"/>
</dbReference>
<evidence type="ECO:0000259" key="7">
    <source>
        <dbReference type="PROSITE" id="PS50850"/>
    </source>
</evidence>
<feature type="transmembrane region" description="Helical" evidence="6">
    <location>
        <begin position="47"/>
        <end position="64"/>
    </location>
</feature>
<dbReference type="SUPFAM" id="SSF103473">
    <property type="entry name" value="MFS general substrate transporter"/>
    <property type="match status" value="1"/>
</dbReference>
<evidence type="ECO:0000256" key="4">
    <source>
        <dbReference type="ARBA" id="ARBA00022989"/>
    </source>
</evidence>
<dbReference type="InterPro" id="IPR011701">
    <property type="entry name" value="MFS"/>
</dbReference>